<protein>
    <submittedName>
        <fullName evidence="1">Uncharacterized protein</fullName>
    </submittedName>
</protein>
<keyword evidence="2" id="KW-1185">Reference proteome</keyword>
<organism evidence="1 2">
    <name type="scientific">Plakobranchus ocellatus</name>
    <dbReference type="NCBI Taxonomy" id="259542"/>
    <lineage>
        <taxon>Eukaryota</taxon>
        <taxon>Metazoa</taxon>
        <taxon>Spiralia</taxon>
        <taxon>Lophotrochozoa</taxon>
        <taxon>Mollusca</taxon>
        <taxon>Gastropoda</taxon>
        <taxon>Heterobranchia</taxon>
        <taxon>Euthyneura</taxon>
        <taxon>Panpulmonata</taxon>
        <taxon>Sacoglossa</taxon>
        <taxon>Placobranchoidea</taxon>
        <taxon>Plakobranchidae</taxon>
        <taxon>Plakobranchus</taxon>
    </lineage>
</organism>
<evidence type="ECO:0000313" key="1">
    <source>
        <dbReference type="EMBL" id="GFO50005.1"/>
    </source>
</evidence>
<reference evidence="1 2" key="1">
    <citation type="journal article" date="2021" name="Elife">
        <title>Chloroplast acquisition without the gene transfer in kleptoplastic sea slugs, Plakobranchus ocellatus.</title>
        <authorList>
            <person name="Maeda T."/>
            <person name="Takahashi S."/>
            <person name="Yoshida T."/>
            <person name="Shimamura S."/>
            <person name="Takaki Y."/>
            <person name="Nagai Y."/>
            <person name="Toyoda A."/>
            <person name="Suzuki Y."/>
            <person name="Arimoto A."/>
            <person name="Ishii H."/>
            <person name="Satoh N."/>
            <person name="Nishiyama T."/>
            <person name="Hasebe M."/>
            <person name="Maruyama T."/>
            <person name="Minagawa J."/>
            <person name="Obokata J."/>
            <person name="Shigenobu S."/>
        </authorList>
    </citation>
    <scope>NUCLEOTIDE SEQUENCE [LARGE SCALE GENOMIC DNA]</scope>
</reference>
<evidence type="ECO:0000313" key="2">
    <source>
        <dbReference type="Proteomes" id="UP000735302"/>
    </source>
</evidence>
<gene>
    <name evidence="1" type="ORF">PoB_007651000</name>
</gene>
<proteinExistence type="predicted"/>
<dbReference type="AlphaFoldDB" id="A0AAV4E0T0"/>
<dbReference type="EMBL" id="BLXT01008557">
    <property type="protein sequence ID" value="GFO50005.1"/>
    <property type="molecule type" value="Genomic_DNA"/>
</dbReference>
<comment type="caution">
    <text evidence="1">The sequence shown here is derived from an EMBL/GenBank/DDBJ whole genome shotgun (WGS) entry which is preliminary data.</text>
</comment>
<dbReference type="Proteomes" id="UP000735302">
    <property type="component" value="Unassembled WGS sequence"/>
</dbReference>
<name>A0AAV4E0T0_9GAST</name>
<accession>A0AAV4E0T0</accession>
<sequence>MPNMSNECGIVNCKGNYTEENNVECLACQETNLRDRNSKMSCLHGKTLLWTLKKCSFVKKHWRSDLPMIKLPGGSTQPAIPPCLFNVQHQCTKNSPSLAKGEDQQFEIYFLQKDNISSLDTSSLDKGFQKKYGKRMLCCSRHP</sequence>